<dbReference type="PANTHER" id="PTHR46558">
    <property type="entry name" value="TRACRIPTIONAL REGULATORY PROTEIN-RELATED-RELATED"/>
    <property type="match status" value="1"/>
</dbReference>
<dbReference type="Gene3D" id="1.10.260.40">
    <property type="entry name" value="lambda repressor-like DNA-binding domains"/>
    <property type="match status" value="1"/>
</dbReference>
<dbReference type="CDD" id="cd00093">
    <property type="entry name" value="HTH_XRE"/>
    <property type="match status" value="1"/>
</dbReference>
<organism evidence="3 4">
    <name type="scientific">Pseudobutyrivibrio ruminis</name>
    <dbReference type="NCBI Taxonomy" id="46206"/>
    <lineage>
        <taxon>Bacteria</taxon>
        <taxon>Bacillati</taxon>
        <taxon>Bacillota</taxon>
        <taxon>Clostridia</taxon>
        <taxon>Lachnospirales</taxon>
        <taxon>Lachnospiraceae</taxon>
        <taxon>Pseudobutyrivibrio</taxon>
    </lineage>
</organism>
<reference evidence="3" key="1">
    <citation type="submission" date="2017-10" db="EMBL/GenBank/DDBJ databases">
        <title>Resolving the taxonomy of Roseburia spp., Eubacterium rectale and Agathobacter spp. through phylogenomic analysis.</title>
        <authorList>
            <person name="Sheridan P.O."/>
            <person name="Walker A.W."/>
            <person name="Duncan S.H."/>
            <person name="Scott K.P."/>
            <person name="Toole P.W.O."/>
            <person name="Luis P."/>
            <person name="Flint H.J."/>
        </authorList>
    </citation>
    <scope>NUCLEOTIDE SEQUENCE [LARGE SCALE GENOMIC DNA]</scope>
    <source>
        <strain evidence="3">JK10</strain>
    </source>
</reference>
<sequence length="356" mass="40467">MKITLSENIRRFRKDRKMTQEKLAEALGVTVGAVYKWESGLSTPELSLIVEMADLFDTSIDVLLGYRVKDKRIETILNNIRNLATTFDPKAINEAEKALVKYPNSFMMVYECAEIYSVYGMSSNNRSLMNKSLELFEKANMLISQNTNPRISTVTIQGNIAYLYFSLGEFEKGLEKLRENNADSMYSTEIGAYLSIQMNRTDEAAPFLSEGMVKAFSELVTAITGYIFVYCSNKNWNKALEITNYGIDVLSGMKSGPQGDSIDRAYSELLAAMSFIERKKGRIKESDLSLEKAVKIARKFDSNPNYSTNILRYTEDTYFLIYDMFGASACDSIIKILEKLGDRELSKKCRELIERE</sequence>
<gene>
    <name evidence="3" type="ORF">CSX00_09665</name>
</gene>
<evidence type="ECO:0000313" key="4">
    <source>
        <dbReference type="Proteomes" id="UP000224317"/>
    </source>
</evidence>
<dbReference type="RefSeq" id="WP_099413559.1">
    <property type="nucleotide sequence ID" value="NZ_PDYH01000042.1"/>
</dbReference>
<dbReference type="GO" id="GO:0003677">
    <property type="term" value="F:DNA binding"/>
    <property type="evidence" value="ECO:0007669"/>
    <property type="project" value="UniProtKB-KW"/>
</dbReference>
<proteinExistence type="predicted"/>
<dbReference type="PANTHER" id="PTHR46558:SF11">
    <property type="entry name" value="HTH-TYPE TRANSCRIPTIONAL REGULATOR XRE"/>
    <property type="match status" value="1"/>
</dbReference>
<comment type="caution">
    <text evidence="3">The sequence shown here is derived from an EMBL/GenBank/DDBJ whole genome shotgun (WGS) entry which is preliminary data.</text>
</comment>
<evidence type="ECO:0000313" key="3">
    <source>
        <dbReference type="EMBL" id="PHU39577.1"/>
    </source>
</evidence>
<dbReference type="PROSITE" id="PS50943">
    <property type="entry name" value="HTH_CROC1"/>
    <property type="match status" value="1"/>
</dbReference>
<dbReference type="InterPro" id="IPR001387">
    <property type="entry name" value="Cro/C1-type_HTH"/>
</dbReference>
<dbReference type="SMART" id="SM00530">
    <property type="entry name" value="HTH_XRE"/>
    <property type="match status" value="1"/>
</dbReference>
<evidence type="ECO:0000259" key="2">
    <source>
        <dbReference type="PROSITE" id="PS50943"/>
    </source>
</evidence>
<dbReference type="AlphaFoldDB" id="A0A2G3E8L4"/>
<dbReference type="EMBL" id="PDYH01000042">
    <property type="protein sequence ID" value="PHU39577.1"/>
    <property type="molecule type" value="Genomic_DNA"/>
</dbReference>
<dbReference type="InterPro" id="IPR010982">
    <property type="entry name" value="Lambda_DNA-bd_dom_sf"/>
</dbReference>
<dbReference type="SUPFAM" id="SSF47413">
    <property type="entry name" value="lambda repressor-like DNA-binding domains"/>
    <property type="match status" value="1"/>
</dbReference>
<accession>A0A2G3E8L4</accession>
<keyword evidence="1" id="KW-0238">DNA-binding</keyword>
<dbReference type="InterPro" id="IPR011990">
    <property type="entry name" value="TPR-like_helical_dom_sf"/>
</dbReference>
<dbReference type="Proteomes" id="UP000224317">
    <property type="component" value="Unassembled WGS sequence"/>
</dbReference>
<name>A0A2G3E8L4_9FIRM</name>
<dbReference type="Gene3D" id="1.25.40.10">
    <property type="entry name" value="Tetratricopeptide repeat domain"/>
    <property type="match status" value="1"/>
</dbReference>
<feature type="domain" description="HTH cro/C1-type" evidence="2">
    <location>
        <begin position="9"/>
        <end position="63"/>
    </location>
</feature>
<evidence type="ECO:0000256" key="1">
    <source>
        <dbReference type="ARBA" id="ARBA00023125"/>
    </source>
</evidence>
<protein>
    <recommendedName>
        <fullName evidence="2">HTH cro/C1-type domain-containing protein</fullName>
    </recommendedName>
</protein>
<dbReference type="Pfam" id="PF01381">
    <property type="entry name" value="HTH_3"/>
    <property type="match status" value="1"/>
</dbReference>
<keyword evidence="4" id="KW-1185">Reference proteome</keyword>
<dbReference type="SUPFAM" id="SSF48452">
    <property type="entry name" value="TPR-like"/>
    <property type="match status" value="1"/>
</dbReference>